<keyword evidence="2" id="KW-1133">Transmembrane helix</keyword>
<dbReference type="Proteomes" id="UP001479436">
    <property type="component" value="Unassembled WGS sequence"/>
</dbReference>
<keyword evidence="5" id="KW-1185">Reference proteome</keyword>
<keyword evidence="3" id="KW-0732">Signal</keyword>
<evidence type="ECO:0000313" key="5">
    <source>
        <dbReference type="Proteomes" id="UP001479436"/>
    </source>
</evidence>
<evidence type="ECO:0000256" key="2">
    <source>
        <dbReference type="SAM" id="Phobius"/>
    </source>
</evidence>
<accession>A0ABR2X233</accession>
<gene>
    <name evidence="4" type="ORF">K7432_002063</name>
</gene>
<feature type="signal peptide" evidence="3">
    <location>
        <begin position="1"/>
        <end position="22"/>
    </location>
</feature>
<name>A0ABR2X233_9FUNG</name>
<keyword evidence="2" id="KW-0472">Membrane</keyword>
<feature type="transmembrane region" description="Helical" evidence="2">
    <location>
        <begin position="276"/>
        <end position="298"/>
    </location>
</feature>
<feature type="compositionally biased region" description="Basic and acidic residues" evidence="1">
    <location>
        <begin position="194"/>
        <end position="205"/>
    </location>
</feature>
<feature type="region of interest" description="Disordered" evidence="1">
    <location>
        <begin position="186"/>
        <end position="220"/>
    </location>
</feature>
<organism evidence="4 5">
    <name type="scientific">Basidiobolus ranarum</name>
    <dbReference type="NCBI Taxonomy" id="34480"/>
    <lineage>
        <taxon>Eukaryota</taxon>
        <taxon>Fungi</taxon>
        <taxon>Fungi incertae sedis</taxon>
        <taxon>Zoopagomycota</taxon>
        <taxon>Entomophthoromycotina</taxon>
        <taxon>Basidiobolomycetes</taxon>
        <taxon>Basidiobolales</taxon>
        <taxon>Basidiobolaceae</taxon>
        <taxon>Basidiobolus</taxon>
    </lineage>
</organism>
<dbReference type="EMBL" id="JASJQH010000052">
    <property type="protein sequence ID" value="KAK9767837.1"/>
    <property type="molecule type" value="Genomic_DNA"/>
</dbReference>
<sequence>MLHLKYQKLLTVLVALVGLTIAIQETEYCQILPSTSKFCHEVNYPTTIKDVEAADASIKESLNRMSREGYDNAGAVCILAIRRALCYMTYKYCDIETHEIHSICPTVRQRAVTICNDSHSFTDISVIDENINSTLFRQEAGCYPDSLEIDKVTNNTSSILPSDLSSPTSTLAEGILTATVKPTTSTILPTTPSHDADVSNAKDESTSTVKGPEASTFTDRETTRGNTALVTGASDGSPMQTTEVQSVLKYRQGILNDLASPPVDEADPAYSFASSLLAIILVLVIIGSCVVATLAFVFHNRRQSFWNISKYGRYKKMEDEDIYPEVVEC</sequence>
<protein>
    <submittedName>
        <fullName evidence="4">Uncharacterized protein</fullName>
    </submittedName>
</protein>
<comment type="caution">
    <text evidence="4">The sequence shown here is derived from an EMBL/GenBank/DDBJ whole genome shotgun (WGS) entry which is preliminary data.</text>
</comment>
<proteinExistence type="predicted"/>
<feature type="chain" id="PRO_5045754133" evidence="3">
    <location>
        <begin position="23"/>
        <end position="329"/>
    </location>
</feature>
<keyword evidence="2" id="KW-0812">Transmembrane</keyword>
<evidence type="ECO:0000256" key="3">
    <source>
        <dbReference type="SAM" id="SignalP"/>
    </source>
</evidence>
<evidence type="ECO:0000313" key="4">
    <source>
        <dbReference type="EMBL" id="KAK9767837.1"/>
    </source>
</evidence>
<reference evidence="4 5" key="1">
    <citation type="submission" date="2023-04" db="EMBL/GenBank/DDBJ databases">
        <title>Genome of Basidiobolus ranarum AG-B5.</title>
        <authorList>
            <person name="Stajich J.E."/>
            <person name="Carter-House D."/>
            <person name="Gryganskyi A."/>
        </authorList>
    </citation>
    <scope>NUCLEOTIDE SEQUENCE [LARGE SCALE GENOMIC DNA]</scope>
    <source>
        <strain evidence="4 5">AG-B5</strain>
    </source>
</reference>
<evidence type="ECO:0000256" key="1">
    <source>
        <dbReference type="SAM" id="MobiDB-lite"/>
    </source>
</evidence>